<feature type="signal peptide" evidence="4">
    <location>
        <begin position="1"/>
        <end position="18"/>
    </location>
</feature>
<dbReference type="NCBIfam" id="NF001860">
    <property type="entry name" value="PRK00595.1"/>
    <property type="match status" value="1"/>
</dbReference>
<evidence type="ECO:0000256" key="2">
    <source>
        <dbReference type="ARBA" id="ARBA00022980"/>
    </source>
</evidence>
<accession>A0A3B0MEB7</accession>
<proteinExistence type="inferred from homology"/>
<evidence type="ECO:0000313" key="5">
    <source>
        <dbReference type="EMBL" id="SVP88263.1"/>
    </source>
</evidence>
<comment type="similarity">
    <text evidence="1">Belongs to the bacterial ribosomal protein bL33 family.</text>
</comment>
<reference evidence="5" key="1">
    <citation type="submission" date="2018-07" db="EMBL/GenBank/DDBJ databases">
        <authorList>
            <person name="Quirk P.G."/>
            <person name="Krulwich T.A."/>
        </authorList>
    </citation>
    <scope>NUCLEOTIDE SEQUENCE</scope>
    <source>
        <strain evidence="5">Anand</strain>
    </source>
</reference>
<dbReference type="PANTHER" id="PTHR43168">
    <property type="entry name" value="50S RIBOSOMAL PROTEIN L33, CHLOROPLASTIC"/>
    <property type="match status" value="1"/>
</dbReference>
<dbReference type="InterPro" id="IPR001705">
    <property type="entry name" value="Ribosomal_bL33"/>
</dbReference>
<dbReference type="Gene3D" id="2.20.28.120">
    <property type="entry name" value="Ribosomal protein L33"/>
    <property type="match status" value="1"/>
</dbReference>
<organism evidence="5">
    <name type="scientific">Theileria annulata</name>
    <dbReference type="NCBI Taxonomy" id="5874"/>
    <lineage>
        <taxon>Eukaryota</taxon>
        <taxon>Sar</taxon>
        <taxon>Alveolata</taxon>
        <taxon>Apicomplexa</taxon>
        <taxon>Aconoidasida</taxon>
        <taxon>Piroplasmida</taxon>
        <taxon>Theileriidae</taxon>
        <taxon>Theileria</taxon>
    </lineage>
</organism>
<dbReference type="GO" id="GO:0005840">
    <property type="term" value="C:ribosome"/>
    <property type="evidence" value="ECO:0007669"/>
    <property type="project" value="UniProtKB-KW"/>
</dbReference>
<dbReference type="NCBIfam" id="NF001764">
    <property type="entry name" value="PRK00504.1"/>
    <property type="match status" value="1"/>
</dbReference>
<dbReference type="HAMAP" id="MF_00294">
    <property type="entry name" value="Ribosomal_bL33"/>
    <property type="match status" value="1"/>
</dbReference>
<dbReference type="GO" id="GO:0003735">
    <property type="term" value="F:structural constituent of ribosome"/>
    <property type="evidence" value="ECO:0007669"/>
    <property type="project" value="InterPro"/>
</dbReference>
<keyword evidence="4" id="KW-0732">Signal</keyword>
<evidence type="ECO:0000256" key="4">
    <source>
        <dbReference type="SAM" id="SignalP"/>
    </source>
</evidence>
<evidence type="ECO:0000256" key="1">
    <source>
        <dbReference type="ARBA" id="ARBA00007596"/>
    </source>
</evidence>
<dbReference type="EMBL" id="UIVT01000001">
    <property type="protein sequence ID" value="SVP88263.1"/>
    <property type="molecule type" value="Genomic_DNA"/>
</dbReference>
<dbReference type="GO" id="GO:1990904">
    <property type="term" value="C:ribonucleoprotein complex"/>
    <property type="evidence" value="ECO:0007669"/>
    <property type="project" value="UniProtKB-KW"/>
</dbReference>
<name>A0A3B0MEB7_THEAN</name>
<evidence type="ECO:0000256" key="3">
    <source>
        <dbReference type="ARBA" id="ARBA00023274"/>
    </source>
</evidence>
<dbReference type="PANTHER" id="PTHR43168:SF2">
    <property type="entry name" value="LARGE RIBOSOMAL SUBUNIT PROTEIN BL33C"/>
    <property type="match status" value="1"/>
</dbReference>
<dbReference type="EMBL" id="UIVS01000001">
    <property type="protein sequence ID" value="SVP89434.1"/>
    <property type="molecule type" value="Genomic_DNA"/>
</dbReference>
<dbReference type="NCBIfam" id="TIGR01023">
    <property type="entry name" value="rpmG_bact"/>
    <property type="match status" value="1"/>
</dbReference>
<protein>
    <submittedName>
        <fullName evidence="5">50s ribosomal protein l33, putative</fullName>
    </submittedName>
</protein>
<dbReference type="SUPFAM" id="SSF57829">
    <property type="entry name" value="Zn-binding ribosomal proteins"/>
    <property type="match status" value="1"/>
</dbReference>
<dbReference type="Pfam" id="PF00471">
    <property type="entry name" value="Ribosomal_L33"/>
    <property type="match status" value="1"/>
</dbReference>
<keyword evidence="3" id="KW-0687">Ribonucleoprotein</keyword>
<feature type="chain" id="PRO_5036335351" evidence="4">
    <location>
        <begin position="19"/>
        <end position="100"/>
    </location>
</feature>
<dbReference type="InterPro" id="IPR038584">
    <property type="entry name" value="Ribosomal_bL33_sf"/>
</dbReference>
<dbReference type="VEuPathDB" id="PiroplasmaDB:TA19905"/>
<dbReference type="AlphaFoldDB" id="A0A3B0MEB7"/>
<gene>
    <name evidence="5" type="ORF">TAT_000012700</name>
    <name evidence="6" type="ORF">TAV_000012500</name>
</gene>
<keyword evidence="2 5" id="KW-0689">Ribosomal protein</keyword>
<dbReference type="GO" id="GO:0006412">
    <property type="term" value="P:translation"/>
    <property type="evidence" value="ECO:0007669"/>
    <property type="project" value="InterPro"/>
</dbReference>
<dbReference type="InterPro" id="IPR011332">
    <property type="entry name" value="Ribosomal_zn-bd"/>
</dbReference>
<evidence type="ECO:0000313" key="6">
    <source>
        <dbReference type="EMBL" id="SVP89434.1"/>
    </source>
</evidence>
<sequence>MNFVFTLLLIIAINLCKTWILHNPLILNSYYFNSRGVGQLFSKKKVGRVLVTLECSISRKLGVPPSRYYTTKNKVNTPQRLELMKYNKYLRKHTLHKEIR</sequence>
<dbReference type="GO" id="GO:0005737">
    <property type="term" value="C:cytoplasm"/>
    <property type="evidence" value="ECO:0007669"/>
    <property type="project" value="UniProtKB-ARBA"/>
</dbReference>